<sequence>MSPDIEYFIAMQPFRSIGHDMLGFFLLSLPTCIAFAFAFHLILKPSLPKLLPNIAGIDRFALHENQPWQMSSIKDGAAFAISLLIGFLSHVTLDHFTHSGGWFVVRLPFLQSVFLGDSVFHILQLSLSALGLGMPCLYLMFRFFAYKKRNKKVEAARQTISPKINWGSVFVVAVVFLSAKLLSAGSFFSISIWVVAPITSGLVGIYFMTLINQATANGHRANAIYSVCTIAGLIILFKCLASFAAVSTAVWIMYIWLLTASILVSALRCQNK</sequence>
<feature type="transmembrane region" description="Helical" evidence="1">
    <location>
        <begin position="251"/>
        <end position="269"/>
    </location>
</feature>
<keyword evidence="1" id="KW-0812">Transmembrane</keyword>
<dbReference type="Pfam" id="PF13803">
    <property type="entry name" value="DUF4184"/>
    <property type="match status" value="1"/>
</dbReference>
<dbReference type="EMBL" id="JACHXW010000005">
    <property type="protein sequence ID" value="MBB3152014.1"/>
    <property type="molecule type" value="Genomic_DNA"/>
</dbReference>
<evidence type="ECO:0008006" key="4">
    <source>
        <dbReference type="Google" id="ProtNLM"/>
    </source>
</evidence>
<dbReference type="Proteomes" id="UP000518605">
    <property type="component" value="Unassembled WGS sequence"/>
</dbReference>
<feature type="transmembrane region" description="Helical" evidence="1">
    <location>
        <begin position="190"/>
        <end position="211"/>
    </location>
</feature>
<comment type="caution">
    <text evidence="2">The sequence shown here is derived from an EMBL/GenBank/DDBJ whole genome shotgun (WGS) entry which is preliminary data.</text>
</comment>
<protein>
    <recommendedName>
        <fullName evidence="4">DUF4184 family protein</fullName>
    </recommendedName>
</protein>
<feature type="transmembrane region" description="Helical" evidence="1">
    <location>
        <begin position="164"/>
        <end position="184"/>
    </location>
</feature>
<evidence type="ECO:0000256" key="1">
    <source>
        <dbReference type="SAM" id="Phobius"/>
    </source>
</evidence>
<feature type="transmembrane region" description="Helical" evidence="1">
    <location>
        <begin position="122"/>
        <end position="144"/>
    </location>
</feature>
<evidence type="ECO:0000313" key="3">
    <source>
        <dbReference type="Proteomes" id="UP000518605"/>
    </source>
</evidence>
<feature type="transmembrane region" description="Helical" evidence="1">
    <location>
        <begin position="223"/>
        <end position="245"/>
    </location>
</feature>
<name>A0A7W5C8H3_9BACL</name>
<reference evidence="2 3" key="1">
    <citation type="submission" date="2020-08" db="EMBL/GenBank/DDBJ databases">
        <title>Genomic Encyclopedia of Type Strains, Phase III (KMG-III): the genomes of soil and plant-associated and newly described type strains.</title>
        <authorList>
            <person name="Whitman W."/>
        </authorList>
    </citation>
    <scope>NUCLEOTIDE SEQUENCE [LARGE SCALE GENOMIC DNA]</scope>
    <source>
        <strain evidence="2 3">CECT 8234</strain>
    </source>
</reference>
<accession>A0A7W5C8H3</accession>
<evidence type="ECO:0000313" key="2">
    <source>
        <dbReference type="EMBL" id="MBB3152014.1"/>
    </source>
</evidence>
<keyword evidence="1" id="KW-1133">Transmembrane helix</keyword>
<dbReference type="AlphaFoldDB" id="A0A7W5C8H3"/>
<keyword evidence="1" id="KW-0472">Membrane</keyword>
<gene>
    <name evidence="2" type="ORF">FHS16_002060</name>
</gene>
<dbReference type="InterPro" id="IPR025238">
    <property type="entry name" value="DUF4184"/>
</dbReference>
<keyword evidence="3" id="KW-1185">Reference proteome</keyword>
<proteinExistence type="predicted"/>
<organism evidence="2 3">
    <name type="scientific">Paenibacillus endophyticus</name>
    <dbReference type="NCBI Taxonomy" id="1294268"/>
    <lineage>
        <taxon>Bacteria</taxon>
        <taxon>Bacillati</taxon>
        <taxon>Bacillota</taxon>
        <taxon>Bacilli</taxon>
        <taxon>Bacillales</taxon>
        <taxon>Paenibacillaceae</taxon>
        <taxon>Paenibacillus</taxon>
    </lineage>
</organism>
<feature type="transmembrane region" description="Helical" evidence="1">
    <location>
        <begin position="21"/>
        <end position="43"/>
    </location>
</feature>